<name>N1V1U5_9MICC</name>
<sequence>MQKIKLQYRKPIVDAVQITPSNLDAVAAWCSGRVRGTALPPEQRCVQIDTLWDGEQEAHVGDWMVSRGDGRFNRYTEDELQAVFLRAS</sequence>
<dbReference type="EMBL" id="ANPE02000135">
    <property type="protein sequence ID" value="EMY34057.1"/>
    <property type="molecule type" value="Genomic_DNA"/>
</dbReference>
<dbReference type="RefSeq" id="WP_005269179.1">
    <property type="nucleotide sequence ID" value="NZ_ANPE02000135.1"/>
</dbReference>
<gene>
    <name evidence="1" type="ORF">D477_011581</name>
</gene>
<evidence type="ECO:0000313" key="1">
    <source>
        <dbReference type="EMBL" id="EMY34057.1"/>
    </source>
</evidence>
<organism evidence="1 2">
    <name type="scientific">Arthrobacter crystallopoietes BAB-32</name>
    <dbReference type="NCBI Taxonomy" id="1246476"/>
    <lineage>
        <taxon>Bacteria</taxon>
        <taxon>Bacillati</taxon>
        <taxon>Actinomycetota</taxon>
        <taxon>Actinomycetes</taxon>
        <taxon>Micrococcales</taxon>
        <taxon>Micrococcaceae</taxon>
        <taxon>Crystallibacter</taxon>
    </lineage>
</organism>
<dbReference type="Proteomes" id="UP000010729">
    <property type="component" value="Unassembled WGS sequence"/>
</dbReference>
<protein>
    <submittedName>
        <fullName evidence="1">Uncharacterized protein</fullName>
    </submittedName>
</protein>
<dbReference type="AlphaFoldDB" id="N1V1U5"/>
<keyword evidence="2" id="KW-1185">Reference proteome</keyword>
<dbReference type="OrthoDB" id="1814561at2"/>
<comment type="caution">
    <text evidence="1">The sequence shown here is derived from an EMBL/GenBank/DDBJ whole genome shotgun (WGS) entry which is preliminary data.</text>
</comment>
<accession>N1V1U5</accession>
<proteinExistence type="predicted"/>
<evidence type="ECO:0000313" key="2">
    <source>
        <dbReference type="Proteomes" id="UP000010729"/>
    </source>
</evidence>
<reference evidence="1 2" key="1">
    <citation type="journal article" date="2013" name="Genome Announc.">
        <title>Draft Genome Sequence of Arthrobacter crystallopoietes Strain BAB-32, Revealing Genes for Bioremediation.</title>
        <authorList>
            <person name="Joshi M.N."/>
            <person name="Pandit A.S."/>
            <person name="Sharma A."/>
            <person name="Pandya R.V."/>
            <person name="Desai S.M."/>
            <person name="Saxena A.K."/>
            <person name="Bagatharia S.B."/>
        </authorList>
    </citation>
    <scope>NUCLEOTIDE SEQUENCE [LARGE SCALE GENOMIC DNA]</scope>
    <source>
        <strain evidence="1 2">BAB-32</strain>
    </source>
</reference>